<dbReference type="InterPro" id="IPR000914">
    <property type="entry name" value="SBP_5_dom"/>
</dbReference>
<accession>A0A2Z2HW92</accession>
<sequence length="587" mass="64759">MEEGRSTPSRRGFLGGAFAIGVGGLAGCTERLWSRAEDTGPQQVQVTIKTLPADDDAIAAKILSQLRSNCQEAGINAVHEPVAEAELYRDVLLEGDYDVVVFRHPGFGEVDALRGLLHSDFVTERGWQNPFHFSDVTVDELLEAQLQEDTRESALTELFEYLNETIPYTTVAFPHQVGGARTDVDAPVSPRRATEFLELVATEPVDGSRSEPLVVGVYGDGLTERLNPIVVDRNRIEGLLDLVYDPLVRQVPAEDGSDPNDPEYELWLADEISWETDGRQRARVRLREGLTWHDGERLDANDVEFTWRFLDDTSLGDVEGGVPAPRYRTRQTLVDSMDVIGPRTLEIDFSTTVRSAATSALTCPILPEHVWDPRSTVIAEHQTEALVDDNEDPVGSGMYVLTEVTEDEIELEPFDDHVLRTGSAARPAVLDGFPQYAGIRFQIYPNAASMIEGLVEGDVDVTAGAVPPSALETVIGEPGVEVVGNRTASFYVIGYNHHHPQLGNPRFRRIFSRLVDRQHVVSELLSGYADPPTAIESLVGIPPRVGDEAGESPIAEFPGSDGEIRSERVRAMFEEIGYRYENDSLLE</sequence>
<evidence type="ECO:0000256" key="1">
    <source>
        <dbReference type="ARBA" id="ARBA00005695"/>
    </source>
</evidence>
<dbReference type="PROSITE" id="PS51257">
    <property type="entry name" value="PROKAR_LIPOPROTEIN"/>
    <property type="match status" value="1"/>
</dbReference>
<dbReference type="RefSeq" id="WP_086889965.1">
    <property type="nucleotide sequence ID" value="NZ_CP019893.1"/>
</dbReference>
<dbReference type="SUPFAM" id="SSF53850">
    <property type="entry name" value="Periplasmic binding protein-like II"/>
    <property type="match status" value="2"/>
</dbReference>
<dbReference type="OrthoDB" id="233597at2157"/>
<keyword evidence="3" id="KW-0732">Signal</keyword>
<dbReference type="Gene3D" id="3.10.105.10">
    <property type="entry name" value="Dipeptide-binding Protein, Domain 3"/>
    <property type="match status" value="2"/>
</dbReference>
<reference evidence="6" key="1">
    <citation type="submission" date="2017-02" db="EMBL/GenBank/DDBJ databases">
        <title>Natronthermophilus aegyptiacus gen. nov.,sp. nov., an aerobic, extremely halophilic alkalithermophilic archaeon isolated from the athalassohaline Wadi An Natrun, Egypt.</title>
        <authorList>
            <person name="Zhao B."/>
        </authorList>
    </citation>
    <scope>NUCLEOTIDE SEQUENCE [LARGE SCALE GENOMIC DNA]</scope>
    <source>
        <strain evidence="6">JW/NM-HA 15</strain>
    </source>
</reference>
<dbReference type="GO" id="GO:1904680">
    <property type="term" value="F:peptide transmembrane transporter activity"/>
    <property type="evidence" value="ECO:0007669"/>
    <property type="project" value="TreeGrafter"/>
</dbReference>
<dbReference type="AlphaFoldDB" id="A0A2Z2HW92"/>
<dbReference type="Pfam" id="PF00496">
    <property type="entry name" value="SBP_bac_5"/>
    <property type="match status" value="1"/>
</dbReference>
<dbReference type="GO" id="GO:0015833">
    <property type="term" value="P:peptide transport"/>
    <property type="evidence" value="ECO:0007669"/>
    <property type="project" value="TreeGrafter"/>
</dbReference>
<evidence type="ECO:0000256" key="3">
    <source>
        <dbReference type="ARBA" id="ARBA00022729"/>
    </source>
</evidence>
<gene>
    <name evidence="5" type="ORF">B1756_00040</name>
</gene>
<dbReference type="PANTHER" id="PTHR30290:SF9">
    <property type="entry name" value="OLIGOPEPTIDE-BINDING PROTEIN APPA"/>
    <property type="match status" value="1"/>
</dbReference>
<dbReference type="InterPro" id="IPR039424">
    <property type="entry name" value="SBP_5"/>
</dbReference>
<keyword evidence="2" id="KW-0813">Transport</keyword>
<dbReference type="Gene3D" id="3.40.190.10">
    <property type="entry name" value="Periplasmic binding protein-like II"/>
    <property type="match status" value="1"/>
</dbReference>
<feature type="domain" description="Solute-binding protein family 5" evidence="4">
    <location>
        <begin position="264"/>
        <end position="548"/>
    </location>
</feature>
<evidence type="ECO:0000259" key="4">
    <source>
        <dbReference type="Pfam" id="PF00496"/>
    </source>
</evidence>
<organism evidence="5 6">
    <name type="scientific">Natrarchaeobaculum aegyptiacum</name>
    <dbReference type="NCBI Taxonomy" id="745377"/>
    <lineage>
        <taxon>Archaea</taxon>
        <taxon>Methanobacteriati</taxon>
        <taxon>Methanobacteriota</taxon>
        <taxon>Stenosarchaea group</taxon>
        <taxon>Halobacteria</taxon>
        <taxon>Halobacteriales</taxon>
        <taxon>Natrialbaceae</taxon>
        <taxon>Natrarchaeobaculum</taxon>
    </lineage>
</organism>
<proteinExistence type="inferred from homology"/>
<comment type="similarity">
    <text evidence="1">Belongs to the bacterial solute-binding protein 5 family.</text>
</comment>
<dbReference type="CDD" id="cd00995">
    <property type="entry name" value="PBP2_NikA_DppA_OppA_like"/>
    <property type="match status" value="1"/>
</dbReference>
<dbReference type="Proteomes" id="UP000250088">
    <property type="component" value="Chromosome"/>
</dbReference>
<evidence type="ECO:0000313" key="5">
    <source>
        <dbReference type="EMBL" id="ARS91599.1"/>
    </source>
</evidence>
<evidence type="ECO:0000313" key="6">
    <source>
        <dbReference type="Proteomes" id="UP000250088"/>
    </source>
</evidence>
<dbReference type="KEGG" id="naj:B1756_00040"/>
<dbReference type="EMBL" id="CP019893">
    <property type="protein sequence ID" value="ARS91599.1"/>
    <property type="molecule type" value="Genomic_DNA"/>
</dbReference>
<dbReference type="PANTHER" id="PTHR30290">
    <property type="entry name" value="PERIPLASMIC BINDING COMPONENT OF ABC TRANSPORTER"/>
    <property type="match status" value="1"/>
</dbReference>
<name>A0A2Z2HW92_9EURY</name>
<evidence type="ECO:0000256" key="2">
    <source>
        <dbReference type="ARBA" id="ARBA00022448"/>
    </source>
</evidence>
<dbReference type="GeneID" id="32892422"/>
<dbReference type="PROSITE" id="PS51318">
    <property type="entry name" value="TAT"/>
    <property type="match status" value="1"/>
</dbReference>
<protein>
    <submittedName>
        <fullName evidence="5">ABC transporter substrate-binding protein</fullName>
    </submittedName>
</protein>
<keyword evidence="6" id="KW-1185">Reference proteome</keyword>
<dbReference type="InterPro" id="IPR006311">
    <property type="entry name" value="TAT_signal"/>
</dbReference>